<dbReference type="Proteomes" id="UP000037854">
    <property type="component" value="Unassembled WGS sequence"/>
</dbReference>
<evidence type="ECO:0000259" key="3">
    <source>
        <dbReference type="Pfam" id="PF00149"/>
    </source>
</evidence>
<protein>
    <recommendedName>
        <fullName evidence="3">Calcineurin-like phosphoesterase domain-containing protein</fullName>
    </recommendedName>
</protein>
<dbReference type="InterPro" id="IPR029052">
    <property type="entry name" value="Metallo-depent_PP-like"/>
</dbReference>
<dbReference type="EMBL" id="LGTK01000076">
    <property type="protein sequence ID" value="KPH71354.1"/>
    <property type="molecule type" value="Genomic_DNA"/>
</dbReference>
<keyword evidence="1" id="KW-0479">Metal-binding</keyword>
<dbReference type="SUPFAM" id="SSF56300">
    <property type="entry name" value="Metallo-dependent phosphatases"/>
    <property type="match status" value="1"/>
</dbReference>
<feature type="domain" description="Calcineurin-like phosphoesterase" evidence="3">
    <location>
        <begin position="61"/>
        <end position="221"/>
    </location>
</feature>
<dbReference type="PANTHER" id="PTHR31302">
    <property type="entry name" value="TRANSMEMBRANE PROTEIN WITH METALLOPHOSPHOESTERASE DOMAIN-RELATED"/>
    <property type="match status" value="1"/>
</dbReference>
<evidence type="ECO:0000313" key="4">
    <source>
        <dbReference type="EMBL" id="KPH71354.1"/>
    </source>
</evidence>
<dbReference type="RefSeq" id="WP_083452630.1">
    <property type="nucleotide sequence ID" value="NZ_JANKBL010000005.1"/>
</dbReference>
<dbReference type="CDD" id="cd07385">
    <property type="entry name" value="MPP_YkuE_C"/>
    <property type="match status" value="1"/>
</dbReference>
<name>A0ABR5MG22_9BACI</name>
<dbReference type="PANTHER" id="PTHR31302:SF31">
    <property type="entry name" value="PHOSPHODIESTERASE YAEI"/>
    <property type="match status" value="1"/>
</dbReference>
<dbReference type="InterPro" id="IPR051158">
    <property type="entry name" value="Metallophosphoesterase_sf"/>
</dbReference>
<reference evidence="4 5" key="1">
    <citation type="submission" date="2015-07" db="EMBL/GenBank/DDBJ databases">
        <title>High-quality draft genome sequence of Oceanobacillus caeni HM6, a bacillus isolated from a human feces.</title>
        <authorList>
            <person name="Kumar J."/>
            <person name="Verma M.K."/>
            <person name="Pandey R."/>
            <person name="Bhambi M."/>
            <person name="Chauhan N."/>
        </authorList>
    </citation>
    <scope>NUCLEOTIDE SEQUENCE [LARGE SCALE GENOMIC DNA]</scope>
    <source>
        <strain evidence="4 5">HM6</strain>
    </source>
</reference>
<evidence type="ECO:0000256" key="1">
    <source>
        <dbReference type="ARBA" id="ARBA00022723"/>
    </source>
</evidence>
<accession>A0ABR5MG22</accession>
<comment type="caution">
    <text evidence="4">The sequence shown here is derived from an EMBL/GenBank/DDBJ whole genome shotgun (WGS) entry which is preliminary data.</text>
</comment>
<dbReference type="InterPro" id="IPR004843">
    <property type="entry name" value="Calcineurin-like_PHP"/>
</dbReference>
<sequence length="286" mass="32569">MEKREKINRHPKRKFRKLFVSIALFFLLSMIGKIHIDTNTFKLNRISLQSSKLDVGTEISLLQITDVHSKVFGENNEELIKQIQDLNVDMIVLTGDLIDRKTSDFQDVFHLIDKLVQINPQTYFVTGNHEWDNPRKKEFLSGLKTRGVTILSNKNIELEKNGSTFHIIGIDDVSTERENMEEAFYQVNDQVYNILLSHSPSVIQKYADLPVDLVLSGHTHGGQVRLPLIGAIVAPDEGLFPHLQKGIYNIKDNSFLYIDSGLGTTALPIRFLNQSQISLITIRSNE</sequence>
<dbReference type="Gene3D" id="3.60.21.10">
    <property type="match status" value="1"/>
</dbReference>
<evidence type="ECO:0000256" key="2">
    <source>
        <dbReference type="ARBA" id="ARBA00022801"/>
    </source>
</evidence>
<organism evidence="4 5">
    <name type="scientific">Oceanobacillus caeni</name>
    <dbReference type="NCBI Taxonomy" id="405946"/>
    <lineage>
        <taxon>Bacteria</taxon>
        <taxon>Bacillati</taxon>
        <taxon>Bacillota</taxon>
        <taxon>Bacilli</taxon>
        <taxon>Bacillales</taxon>
        <taxon>Bacillaceae</taxon>
        <taxon>Oceanobacillus</taxon>
    </lineage>
</organism>
<keyword evidence="5" id="KW-1185">Reference proteome</keyword>
<proteinExistence type="predicted"/>
<evidence type="ECO:0000313" key="5">
    <source>
        <dbReference type="Proteomes" id="UP000037854"/>
    </source>
</evidence>
<gene>
    <name evidence="4" type="ORF">AFL42_15355</name>
</gene>
<dbReference type="Pfam" id="PF00149">
    <property type="entry name" value="Metallophos"/>
    <property type="match status" value="1"/>
</dbReference>
<keyword evidence="2" id="KW-0378">Hydrolase</keyword>